<dbReference type="SMART" id="SM00606">
    <property type="entry name" value="CBD_IV"/>
    <property type="match status" value="1"/>
</dbReference>
<dbReference type="RefSeq" id="WP_138001727.1">
    <property type="nucleotide sequence ID" value="NZ_QGQD01000012.1"/>
</dbReference>
<comment type="caution">
    <text evidence="10">The sequence shown here is derived from an EMBL/GenBank/DDBJ whole genome shotgun (WGS) entry which is preliminary data.</text>
</comment>
<dbReference type="InterPro" id="IPR005084">
    <property type="entry name" value="CBM6"/>
</dbReference>
<evidence type="ECO:0000256" key="3">
    <source>
        <dbReference type="ARBA" id="ARBA00022729"/>
    </source>
</evidence>
<dbReference type="GO" id="GO:0045493">
    <property type="term" value="P:xylan catabolic process"/>
    <property type="evidence" value="ECO:0007669"/>
    <property type="project" value="UniProtKB-KW"/>
</dbReference>
<organism evidence="10 11">
    <name type="scientific">Robinsoniella peoriensis</name>
    <dbReference type="NCBI Taxonomy" id="180332"/>
    <lineage>
        <taxon>Bacteria</taxon>
        <taxon>Bacillati</taxon>
        <taxon>Bacillota</taxon>
        <taxon>Clostridia</taxon>
        <taxon>Lachnospirales</taxon>
        <taxon>Lachnospiraceae</taxon>
        <taxon>Robinsoniella</taxon>
    </lineage>
</organism>
<evidence type="ECO:0000313" key="10">
    <source>
        <dbReference type="EMBL" id="TLD02567.1"/>
    </source>
</evidence>
<dbReference type="PANTHER" id="PTHR43772:SF2">
    <property type="entry name" value="PUTATIVE (AFU_ORTHOLOGUE AFUA_2G04480)-RELATED"/>
    <property type="match status" value="1"/>
</dbReference>
<dbReference type="InterPro" id="IPR008979">
    <property type="entry name" value="Galactose-bd-like_sf"/>
</dbReference>
<dbReference type="EMBL" id="QGQD01000012">
    <property type="protein sequence ID" value="TLD02567.1"/>
    <property type="molecule type" value="Genomic_DNA"/>
</dbReference>
<dbReference type="InterPro" id="IPR023296">
    <property type="entry name" value="Glyco_hydro_beta-prop_sf"/>
</dbReference>
<reference evidence="10 11" key="1">
    <citation type="journal article" date="2019" name="Anaerobe">
        <title>Detection of Robinsoniella peoriensis in multiple bone samples of a trauma patient.</title>
        <authorList>
            <person name="Schrottner P."/>
            <person name="Hartwich K."/>
            <person name="Bunk B."/>
            <person name="Schober I."/>
            <person name="Helbig S."/>
            <person name="Rudolph W.W."/>
            <person name="Gunzer F."/>
        </authorList>
    </citation>
    <scope>NUCLEOTIDE SEQUENCE [LARGE SCALE GENOMIC DNA]</scope>
    <source>
        <strain evidence="10 11">DSM 106044</strain>
    </source>
</reference>
<evidence type="ECO:0000256" key="4">
    <source>
        <dbReference type="ARBA" id="ARBA00022801"/>
    </source>
</evidence>
<keyword evidence="4 8" id="KW-0378">Hydrolase</keyword>
<name>A0A4U8QBZ8_9FIRM</name>
<evidence type="ECO:0000256" key="6">
    <source>
        <dbReference type="ARBA" id="ARBA00023295"/>
    </source>
</evidence>
<comment type="similarity">
    <text evidence="1 8">Belongs to the glycosyl hydrolase 43 family.</text>
</comment>
<evidence type="ECO:0000256" key="5">
    <source>
        <dbReference type="ARBA" id="ARBA00023277"/>
    </source>
</evidence>
<dbReference type="PANTHER" id="PTHR43772">
    <property type="entry name" value="ENDO-1,4-BETA-XYLANASE"/>
    <property type="match status" value="1"/>
</dbReference>
<dbReference type="CDD" id="cd18620">
    <property type="entry name" value="GH43_XylA-like"/>
    <property type="match status" value="1"/>
</dbReference>
<protein>
    <submittedName>
        <fullName evidence="10">Xylosidase/arabinosidase</fullName>
    </submittedName>
</protein>
<feature type="site" description="Important for catalytic activity, responsible for pKa modulation of the active site Glu and correct orientation of both the proton donor and substrate" evidence="7">
    <location>
        <position position="125"/>
    </location>
</feature>
<dbReference type="CDD" id="cd04084">
    <property type="entry name" value="CBM6_xylanase-like"/>
    <property type="match status" value="1"/>
</dbReference>
<evidence type="ECO:0000256" key="2">
    <source>
        <dbReference type="ARBA" id="ARBA00022651"/>
    </source>
</evidence>
<keyword evidence="6 8" id="KW-0326">Glycosidase</keyword>
<dbReference type="SUPFAM" id="SSF75005">
    <property type="entry name" value="Arabinanase/levansucrase/invertase"/>
    <property type="match status" value="1"/>
</dbReference>
<keyword evidence="5" id="KW-0119">Carbohydrate metabolism</keyword>
<keyword evidence="2" id="KW-0858">Xylan degradation</keyword>
<feature type="domain" description="CBM6" evidence="9">
    <location>
        <begin position="292"/>
        <end position="415"/>
    </location>
</feature>
<keyword evidence="11" id="KW-1185">Reference proteome</keyword>
<dbReference type="AlphaFoldDB" id="A0A4U8QBZ8"/>
<dbReference type="STRING" id="180332.GCA_000797495_00860"/>
<keyword evidence="2" id="KW-0624">Polysaccharide degradation</keyword>
<accession>A0A4U8QBZ8</accession>
<dbReference type="Pfam" id="PF03422">
    <property type="entry name" value="CBM_6"/>
    <property type="match status" value="1"/>
</dbReference>
<dbReference type="SUPFAM" id="SSF49785">
    <property type="entry name" value="Galactose-binding domain-like"/>
    <property type="match status" value="1"/>
</dbReference>
<keyword evidence="3" id="KW-0732">Signal</keyword>
<dbReference type="GO" id="GO:0030246">
    <property type="term" value="F:carbohydrate binding"/>
    <property type="evidence" value="ECO:0007669"/>
    <property type="project" value="InterPro"/>
</dbReference>
<dbReference type="GO" id="GO:0004553">
    <property type="term" value="F:hydrolase activity, hydrolyzing O-glycosyl compounds"/>
    <property type="evidence" value="ECO:0007669"/>
    <property type="project" value="InterPro"/>
</dbReference>
<evidence type="ECO:0000256" key="1">
    <source>
        <dbReference type="ARBA" id="ARBA00009865"/>
    </source>
</evidence>
<gene>
    <name evidence="10" type="primary">xylA_2</name>
    <name evidence="10" type="ORF">DSM106044_00546</name>
</gene>
<sequence length="416" mass="46545">MNPILPLTHFVPDGEARLMPDGRMYLYGSYDISGETTYCSDVLHVFSTDDLLHWTDHGICLQSSDIPWAKEGSLMYAPDCICKEGKYYLYFCMTNSYEGVAVSDTPCGPFTNPVPIPYADGSGIDPSVFIDDDGSAYYYWGQFQLSGARLNPDMMSLDLSSLNACLIDEKRHGFHEGASMRKRNGLYYLVYTDTARGRATCMSYAVSCSPLGPFQKGGVIIDNIYCDPQTWNNHGCIAEFQGQWYVFYHRSSQNSKFNRRMCIEKIYFDENGRIPEVPMTSQGASNPLKAKGTYPASLACQIRNGPYLCPDGNGSGEILTHICNGSWAAYRYFSFETPHSFTITAAACINGGSVEIWADDELIGSCLVQPTGRWDAWQSFSCNLIPVTGVKTLYLTFRGNDLDRRLMEIKEFAFRA</sequence>
<dbReference type="Gene3D" id="2.115.10.20">
    <property type="entry name" value="Glycosyl hydrolase domain, family 43"/>
    <property type="match status" value="1"/>
</dbReference>
<dbReference type="Gene3D" id="2.60.120.260">
    <property type="entry name" value="Galactose-binding domain-like"/>
    <property type="match status" value="1"/>
</dbReference>
<evidence type="ECO:0000313" key="11">
    <source>
        <dbReference type="Proteomes" id="UP000306509"/>
    </source>
</evidence>
<dbReference type="InterPro" id="IPR006710">
    <property type="entry name" value="Glyco_hydro_43"/>
</dbReference>
<evidence type="ECO:0000256" key="8">
    <source>
        <dbReference type="RuleBase" id="RU361187"/>
    </source>
</evidence>
<dbReference type="Proteomes" id="UP000306509">
    <property type="component" value="Unassembled WGS sequence"/>
</dbReference>
<dbReference type="InterPro" id="IPR052176">
    <property type="entry name" value="Glycosyl_Hydrlase_43_Enz"/>
</dbReference>
<dbReference type="InterPro" id="IPR006584">
    <property type="entry name" value="Cellulose-bd_IV"/>
</dbReference>
<evidence type="ECO:0000256" key="7">
    <source>
        <dbReference type="PIRSR" id="PIRSR606710-2"/>
    </source>
</evidence>
<dbReference type="Pfam" id="PF04616">
    <property type="entry name" value="Glyco_hydro_43"/>
    <property type="match status" value="1"/>
</dbReference>
<proteinExistence type="inferred from homology"/>
<evidence type="ECO:0000259" key="9">
    <source>
        <dbReference type="PROSITE" id="PS51175"/>
    </source>
</evidence>
<dbReference type="PROSITE" id="PS51175">
    <property type="entry name" value="CBM6"/>
    <property type="match status" value="1"/>
</dbReference>